<gene>
    <name evidence="1" type="ORF">KFK09_028278</name>
</gene>
<protein>
    <submittedName>
        <fullName evidence="1">Uncharacterized protein</fullName>
    </submittedName>
</protein>
<dbReference type="EMBL" id="JAGYWB010000019">
    <property type="protein sequence ID" value="KAI0488447.1"/>
    <property type="molecule type" value="Genomic_DNA"/>
</dbReference>
<organism evidence="1 2">
    <name type="scientific">Dendrobium nobile</name>
    <name type="common">Orchid</name>
    <dbReference type="NCBI Taxonomy" id="94219"/>
    <lineage>
        <taxon>Eukaryota</taxon>
        <taxon>Viridiplantae</taxon>
        <taxon>Streptophyta</taxon>
        <taxon>Embryophyta</taxon>
        <taxon>Tracheophyta</taxon>
        <taxon>Spermatophyta</taxon>
        <taxon>Magnoliopsida</taxon>
        <taxon>Liliopsida</taxon>
        <taxon>Asparagales</taxon>
        <taxon>Orchidaceae</taxon>
        <taxon>Epidendroideae</taxon>
        <taxon>Malaxideae</taxon>
        <taxon>Dendrobiinae</taxon>
        <taxon>Dendrobium</taxon>
    </lineage>
</organism>
<dbReference type="PANTHER" id="PTHR33710:SF62">
    <property type="entry name" value="DUF4283 DOMAIN PROTEIN"/>
    <property type="match status" value="1"/>
</dbReference>
<evidence type="ECO:0000313" key="2">
    <source>
        <dbReference type="Proteomes" id="UP000829196"/>
    </source>
</evidence>
<dbReference type="Proteomes" id="UP000829196">
    <property type="component" value="Unassembled WGS sequence"/>
</dbReference>
<dbReference type="AlphaFoldDB" id="A0A8T3A2P8"/>
<dbReference type="OrthoDB" id="682716at2759"/>
<evidence type="ECO:0000313" key="1">
    <source>
        <dbReference type="EMBL" id="KAI0488447.1"/>
    </source>
</evidence>
<accession>A0A8T3A2P8</accession>
<sequence>MSAFMVDNDLHDLGFTGPKFMWSNNKQGSNKVWVRLDRVLMNSVGLQFAPLASIKHLLRLALDHFTVLLRLTNEPANPGSKRFRFEDVWRTYLATWKVVWKSWTKHNHGQLDDVLNRKCSRTLRSLFFWSRNHMKDLGETKIVLEVRLAELELLESSPVGLNSVQESELRKTASDLITNLARTAT</sequence>
<keyword evidence="2" id="KW-1185">Reference proteome</keyword>
<proteinExistence type="predicted"/>
<name>A0A8T3A2P8_DENNO</name>
<comment type="caution">
    <text evidence="1">The sequence shown here is derived from an EMBL/GenBank/DDBJ whole genome shotgun (WGS) entry which is preliminary data.</text>
</comment>
<dbReference type="PANTHER" id="PTHR33710">
    <property type="entry name" value="BNAC02G09200D PROTEIN"/>
    <property type="match status" value="1"/>
</dbReference>
<reference evidence="1" key="1">
    <citation type="journal article" date="2022" name="Front. Genet.">
        <title>Chromosome-Scale Assembly of the Dendrobium nobile Genome Provides Insights Into the Molecular Mechanism of the Biosynthesis of the Medicinal Active Ingredient of Dendrobium.</title>
        <authorList>
            <person name="Xu Q."/>
            <person name="Niu S.-C."/>
            <person name="Li K.-L."/>
            <person name="Zheng P.-J."/>
            <person name="Zhang X.-J."/>
            <person name="Jia Y."/>
            <person name="Liu Y."/>
            <person name="Niu Y.-X."/>
            <person name="Yu L.-H."/>
            <person name="Chen D.-F."/>
            <person name="Zhang G.-Q."/>
        </authorList>
    </citation>
    <scope>NUCLEOTIDE SEQUENCE</scope>
    <source>
        <tissue evidence="1">Leaf</tissue>
    </source>
</reference>